<feature type="domain" description="Peptidase S9 prolyl oligopeptidase catalytic" evidence="3">
    <location>
        <begin position="605"/>
        <end position="800"/>
    </location>
</feature>
<feature type="domain" description="Dipeptidylpeptidase IV N-terminal" evidence="4">
    <location>
        <begin position="98"/>
        <end position="162"/>
    </location>
</feature>
<sequence length="802" mass="91878">MRKIFLLLFIAFNIVASAQQLTVEKIMRDPKWMGTSPTNVSWTWDSKSVFFLWNPDKNVSDSFYIFSLNNKEPVKLKYNEAQLLNAINYGSYNTDYSQIVYSYRGDLFLLDIKSAKTIRITQTEEQETNPKFILKNEWIAFNRNQNLYAWNIKTGFTQQLTNFIKGSEMPAVPAFAGNRGGGPRGNNSTAATANNQQEKWLQKNQLFTSDIIKQRKNKREQRDAFLKSVKEPDTLKNISIGDKILQGLQISPDGRFITYRLYTAPSNAKTVIVPDYITESGFTTDLPNRTKVGAPLGKYEFYVYDKLKDTVLFVSADSIPGITDEPDYVKDYPQKFANKKPVVRPVIFNNTLWNESGTAAIVDIRSQDNKDRWIMQLDAATGKLKLVDRQHDSAWIGGPGTSYGARLGWINNDVFYFQSEATGYSHLYTFNIGTSAKTQVTKGKYEVQDVWLSRSKQYFYLITNEEHPGKQNFYKIKIDGSSKEKITSRTGGYEVSISPDEKNIAYRYSYITKPWELFIQENAVNKKYVQITNKAQSDEFKSYAWRDTKIFTFTARDGAPVYAKLYEPKNGTKNKAAVIFVHGAGYLQNVHYWFSSYFKEQMFNNLLADKGYTVMDIDYRGSAGYGRDWRTGIYRYMGGKDLDDEVDAAKYLVKELGIDSTRIGMYGGSYGGFMTLMAMFTAPDVFKAGAALRPVTDWAHYNHGYTSNILNEPFNDSIAYARSSPINFANGLKNHLLICHGMIDLNVNFQDAVRLNQRLIELGKDNWQIAIYPLEDHGFVEPSSWTDEYKRILKLFDTWLVK</sequence>
<dbReference type="GO" id="GO:0004252">
    <property type="term" value="F:serine-type endopeptidase activity"/>
    <property type="evidence" value="ECO:0007669"/>
    <property type="project" value="InterPro"/>
</dbReference>
<evidence type="ECO:0000256" key="2">
    <source>
        <dbReference type="ARBA" id="ARBA00022801"/>
    </source>
</evidence>
<comment type="caution">
    <text evidence="5">The sequence shown here is derived from an EMBL/GenBank/DDBJ whole genome shotgun (WGS) entry which is preliminary data.</text>
</comment>
<accession>A0A1J5SIB4</accession>
<evidence type="ECO:0000256" key="1">
    <source>
        <dbReference type="ARBA" id="ARBA00022670"/>
    </source>
</evidence>
<dbReference type="GO" id="GO:0008239">
    <property type="term" value="F:dipeptidyl-peptidase activity"/>
    <property type="evidence" value="ECO:0007669"/>
    <property type="project" value="TreeGrafter"/>
</dbReference>
<protein>
    <submittedName>
        <fullName evidence="5">Prolyl tripeptidyl peptidase</fullName>
        <ecNumber evidence="5">3.4.14.12</ecNumber>
    </submittedName>
</protein>
<dbReference type="EC" id="3.4.14.12" evidence="5"/>
<dbReference type="SUPFAM" id="SSF53474">
    <property type="entry name" value="alpha/beta-Hydrolases"/>
    <property type="match status" value="1"/>
</dbReference>
<dbReference type="InterPro" id="IPR002471">
    <property type="entry name" value="Pept_S9_AS"/>
</dbReference>
<gene>
    <name evidence="5" type="primary">ptpA_3</name>
    <name evidence="5" type="ORF">GALL_103070</name>
</gene>
<name>A0A1J5SIB4_9ZZZZ</name>
<dbReference type="InterPro" id="IPR050278">
    <property type="entry name" value="Serine_Prot_S9B/DPPIV"/>
</dbReference>
<organism evidence="5">
    <name type="scientific">mine drainage metagenome</name>
    <dbReference type="NCBI Taxonomy" id="410659"/>
    <lineage>
        <taxon>unclassified sequences</taxon>
        <taxon>metagenomes</taxon>
        <taxon>ecological metagenomes</taxon>
    </lineage>
</organism>
<dbReference type="GO" id="GO:0006508">
    <property type="term" value="P:proteolysis"/>
    <property type="evidence" value="ECO:0007669"/>
    <property type="project" value="UniProtKB-KW"/>
</dbReference>
<feature type="domain" description="Dipeptidylpeptidase IV N-terminal" evidence="4">
    <location>
        <begin position="345"/>
        <end position="515"/>
    </location>
</feature>
<dbReference type="Gene3D" id="3.40.50.1820">
    <property type="entry name" value="alpha/beta hydrolase"/>
    <property type="match status" value="1"/>
</dbReference>
<evidence type="ECO:0000313" key="5">
    <source>
        <dbReference type="EMBL" id="OIR07643.1"/>
    </source>
</evidence>
<dbReference type="Gene3D" id="2.140.10.30">
    <property type="entry name" value="Dipeptidylpeptidase IV, N-terminal domain"/>
    <property type="match status" value="2"/>
</dbReference>
<keyword evidence="1" id="KW-0645">Protease</keyword>
<dbReference type="Pfam" id="PF00930">
    <property type="entry name" value="DPPIV_N"/>
    <property type="match status" value="2"/>
</dbReference>
<evidence type="ECO:0000259" key="3">
    <source>
        <dbReference type="Pfam" id="PF00326"/>
    </source>
</evidence>
<dbReference type="InterPro" id="IPR001375">
    <property type="entry name" value="Peptidase_S9_cat"/>
</dbReference>
<dbReference type="InterPro" id="IPR002469">
    <property type="entry name" value="Peptidase_S9B_N"/>
</dbReference>
<dbReference type="EMBL" id="MLJW01000036">
    <property type="protein sequence ID" value="OIR07643.1"/>
    <property type="molecule type" value="Genomic_DNA"/>
</dbReference>
<dbReference type="Pfam" id="PF00326">
    <property type="entry name" value="Peptidase_S9"/>
    <property type="match status" value="1"/>
</dbReference>
<keyword evidence="2 5" id="KW-0378">Hydrolase</keyword>
<dbReference type="PROSITE" id="PS00708">
    <property type="entry name" value="PRO_ENDOPEP_SER"/>
    <property type="match status" value="1"/>
</dbReference>
<dbReference type="SUPFAM" id="SSF82171">
    <property type="entry name" value="DPP6 N-terminal domain-like"/>
    <property type="match status" value="1"/>
</dbReference>
<dbReference type="AlphaFoldDB" id="A0A1J5SIB4"/>
<evidence type="ECO:0000259" key="4">
    <source>
        <dbReference type="Pfam" id="PF00930"/>
    </source>
</evidence>
<dbReference type="PANTHER" id="PTHR11731:SF193">
    <property type="entry name" value="DIPEPTIDYL PEPTIDASE 9"/>
    <property type="match status" value="1"/>
</dbReference>
<proteinExistence type="predicted"/>
<dbReference type="PANTHER" id="PTHR11731">
    <property type="entry name" value="PROTEASE FAMILY S9B,C DIPEPTIDYL-PEPTIDASE IV-RELATED"/>
    <property type="match status" value="1"/>
</dbReference>
<reference evidence="5" key="1">
    <citation type="submission" date="2016-10" db="EMBL/GenBank/DDBJ databases">
        <title>Sequence of Gallionella enrichment culture.</title>
        <authorList>
            <person name="Poehlein A."/>
            <person name="Muehling M."/>
            <person name="Daniel R."/>
        </authorList>
    </citation>
    <scope>NUCLEOTIDE SEQUENCE</scope>
</reference>
<dbReference type="InterPro" id="IPR029058">
    <property type="entry name" value="AB_hydrolase_fold"/>
</dbReference>